<reference evidence="4" key="2">
    <citation type="submission" date="2015-03" db="EMBL/GenBank/DDBJ databases">
        <title>Genome sequence of Paenibacillus beijingensis strain DSM 24997T.</title>
        <authorList>
            <person name="Kwak Y."/>
            <person name="Shin J.-H."/>
        </authorList>
    </citation>
    <scope>NUCLEOTIDE SEQUENCE [LARGE SCALE GENOMIC DNA]</scope>
    <source>
        <strain evidence="4">DSM 24997</strain>
    </source>
</reference>
<dbReference type="GO" id="GO:0016020">
    <property type="term" value="C:membrane"/>
    <property type="evidence" value="ECO:0007669"/>
    <property type="project" value="TreeGrafter"/>
</dbReference>
<evidence type="ECO:0000256" key="1">
    <source>
        <dbReference type="ARBA" id="ARBA00022801"/>
    </source>
</evidence>
<dbReference type="InterPro" id="IPR050266">
    <property type="entry name" value="AB_hydrolase_sf"/>
</dbReference>
<accession>A0A0D5NR65</accession>
<dbReference type="InterPro" id="IPR000073">
    <property type="entry name" value="AB_hydrolase_1"/>
</dbReference>
<dbReference type="InterPro" id="IPR000639">
    <property type="entry name" value="Epox_hydrolase-like"/>
</dbReference>
<protein>
    <submittedName>
        <fullName evidence="3">Alpha/beta hydrolase</fullName>
    </submittedName>
</protein>
<dbReference type="PANTHER" id="PTHR43798">
    <property type="entry name" value="MONOACYLGLYCEROL LIPASE"/>
    <property type="match status" value="1"/>
</dbReference>
<keyword evidence="1 3" id="KW-0378">Hydrolase</keyword>
<dbReference type="Pfam" id="PF00561">
    <property type="entry name" value="Abhydrolase_1"/>
    <property type="match status" value="1"/>
</dbReference>
<dbReference type="PRINTS" id="PR00412">
    <property type="entry name" value="EPOXHYDRLASE"/>
</dbReference>
<dbReference type="RefSeq" id="WP_045673348.1">
    <property type="nucleotide sequence ID" value="NZ_CP011058.1"/>
</dbReference>
<evidence type="ECO:0000313" key="4">
    <source>
        <dbReference type="Proteomes" id="UP000032633"/>
    </source>
</evidence>
<name>A0A0D5NR65_9BACL</name>
<evidence type="ECO:0000259" key="2">
    <source>
        <dbReference type="Pfam" id="PF00561"/>
    </source>
</evidence>
<dbReference type="KEGG" id="pbj:VN24_15310"/>
<dbReference type="PRINTS" id="PR00111">
    <property type="entry name" value="ABHYDROLASE"/>
</dbReference>
<dbReference type="STRING" id="1126833.VN24_15310"/>
<evidence type="ECO:0000313" key="3">
    <source>
        <dbReference type="EMBL" id="AJY77766.1"/>
    </source>
</evidence>
<dbReference type="EMBL" id="CP011058">
    <property type="protein sequence ID" value="AJY77766.1"/>
    <property type="molecule type" value="Genomic_DNA"/>
</dbReference>
<dbReference type="HOGENOM" id="CLU_020336_50_4_9"/>
<dbReference type="AlphaFoldDB" id="A0A0D5NR65"/>
<feature type="domain" description="AB hydrolase-1" evidence="2">
    <location>
        <begin position="35"/>
        <end position="262"/>
    </location>
</feature>
<proteinExistence type="predicted"/>
<dbReference type="InterPro" id="IPR029058">
    <property type="entry name" value="AB_hydrolase_fold"/>
</dbReference>
<dbReference type="PANTHER" id="PTHR43798:SF31">
    <property type="entry name" value="AB HYDROLASE SUPERFAMILY PROTEIN YCLE"/>
    <property type="match status" value="1"/>
</dbReference>
<sequence length="279" mass="29829">MNRSIANHTLTLPGGTRLAYMDSGRGSAGRGPSRTIVLLHGYCGSSAYWEQLLPCMDKNVRMIAPDLRGHGNSSAPKADKYRIEDFAEDIAQLLDMLDPGPVLLLGHSLGGYITLAFAGHYPDRLEGFGLIHSTALPDSEEAKGNRDKAAAAIKERGMEPFVDGLVPKLFAPVHQASMAEAVQRVKEIGYGTDPGGAAASALGMKERPGRINVLEETALPVLIVAGSEDGIVPPEKAFLVERPSIARHVLEGSGHMGMIEEPQELAAIIRQFMNEPGNS</sequence>
<reference evidence="3 4" key="1">
    <citation type="journal article" date="2015" name="J. Biotechnol.">
        <title>Complete genome sequence of Paenibacillus beijingensis 7188(T) (=DSM 24997(T)), a novel rhizobacterium from jujube garden soil.</title>
        <authorList>
            <person name="Kwak Y."/>
            <person name="Shin J.H."/>
        </authorList>
    </citation>
    <scope>NUCLEOTIDE SEQUENCE [LARGE SCALE GENOMIC DNA]</scope>
    <source>
        <strain evidence="3 4">DSM 24997</strain>
    </source>
</reference>
<dbReference type="PATRIC" id="fig|1126833.4.peg.3350"/>
<dbReference type="OrthoDB" id="252464at2"/>
<dbReference type="SUPFAM" id="SSF53474">
    <property type="entry name" value="alpha/beta-Hydrolases"/>
    <property type="match status" value="1"/>
</dbReference>
<gene>
    <name evidence="3" type="ORF">VN24_15310</name>
</gene>
<dbReference type="Gene3D" id="3.40.50.1820">
    <property type="entry name" value="alpha/beta hydrolase"/>
    <property type="match status" value="1"/>
</dbReference>
<dbReference type="GO" id="GO:0016787">
    <property type="term" value="F:hydrolase activity"/>
    <property type="evidence" value="ECO:0007669"/>
    <property type="project" value="UniProtKB-KW"/>
</dbReference>
<organism evidence="3 4">
    <name type="scientific">Paenibacillus beijingensis</name>
    <dbReference type="NCBI Taxonomy" id="1126833"/>
    <lineage>
        <taxon>Bacteria</taxon>
        <taxon>Bacillati</taxon>
        <taxon>Bacillota</taxon>
        <taxon>Bacilli</taxon>
        <taxon>Bacillales</taxon>
        <taxon>Paenibacillaceae</taxon>
        <taxon>Paenibacillus</taxon>
    </lineage>
</organism>
<dbReference type="Proteomes" id="UP000032633">
    <property type="component" value="Chromosome"/>
</dbReference>
<keyword evidence="4" id="KW-1185">Reference proteome</keyword>